<feature type="transmembrane region" description="Helical" evidence="11">
    <location>
        <begin position="46"/>
        <end position="68"/>
    </location>
</feature>
<dbReference type="InterPro" id="IPR006153">
    <property type="entry name" value="Cation/H_exchanger_TM"/>
</dbReference>
<protein>
    <submittedName>
        <fullName evidence="13">Cation:proton antiporter</fullName>
    </submittedName>
</protein>
<dbReference type="PANTHER" id="PTHR43562">
    <property type="entry name" value="NAPA-TYPE SODIUM/HYDROGEN ANTIPORTER"/>
    <property type="match status" value="1"/>
</dbReference>
<dbReference type="EMBL" id="BAABVV010000017">
    <property type="protein sequence ID" value="GAA6113769.1"/>
    <property type="molecule type" value="Genomic_DNA"/>
</dbReference>
<sequence length="379" mass="41323">MNQLMILAILLFTALFFRQVFLKIKLPTVLGYMIAGIFLGPSILNIIHGSHLFSSMAELGVIVLMFIAGLECDLQLLKKYFKPSITIAFLGIILPVIGMYWIGQIMALSKIESLFVGIIFAATSVSISVAVLKELNKLKTQAGTTILGAAVADDILSILLLSIVISFAGIGDSDHQVNLYYLIASQIGFFLLICLLSFIIKKIPLDGLEKLKSIFPILSLAFLLLLSGIAEIVQVSAITGAFFAGIIISQTKYKDNLTNQIDQFGQLFFIPLFFINVGLSVKLDGIFDNSGLFILILIIAVLTKFIGAYSGARLFKFSRNNASQIGIGMISRGEVGLIIAEIGLKNQLISTEYYSTIIAVIIITTIITPILLRMVIKAK</sequence>
<feature type="domain" description="Cation/H+ exchanger transmembrane" evidence="12">
    <location>
        <begin position="12"/>
        <end position="376"/>
    </location>
</feature>
<evidence type="ECO:0000256" key="7">
    <source>
        <dbReference type="ARBA" id="ARBA00023053"/>
    </source>
</evidence>
<evidence type="ECO:0000256" key="1">
    <source>
        <dbReference type="ARBA" id="ARBA00004141"/>
    </source>
</evidence>
<evidence type="ECO:0000256" key="11">
    <source>
        <dbReference type="SAM" id="Phobius"/>
    </source>
</evidence>
<evidence type="ECO:0000256" key="3">
    <source>
        <dbReference type="ARBA" id="ARBA00022448"/>
    </source>
</evidence>
<evidence type="ECO:0000256" key="5">
    <source>
        <dbReference type="ARBA" id="ARBA00022692"/>
    </source>
</evidence>
<evidence type="ECO:0000256" key="9">
    <source>
        <dbReference type="ARBA" id="ARBA00023136"/>
    </source>
</evidence>
<dbReference type="Pfam" id="PF00999">
    <property type="entry name" value="Na_H_Exchanger"/>
    <property type="match status" value="1"/>
</dbReference>
<feature type="transmembrane region" description="Helical" evidence="11">
    <location>
        <begin position="144"/>
        <end position="167"/>
    </location>
</feature>
<keyword evidence="7" id="KW-0915">Sodium</keyword>
<evidence type="ECO:0000256" key="8">
    <source>
        <dbReference type="ARBA" id="ARBA00023065"/>
    </source>
</evidence>
<keyword evidence="6 11" id="KW-1133">Transmembrane helix</keyword>
<organism evidence="13 14">
    <name type="scientific">Apilactobacillus apinorum</name>
    <dbReference type="NCBI Taxonomy" id="1218495"/>
    <lineage>
        <taxon>Bacteria</taxon>
        <taxon>Bacillati</taxon>
        <taxon>Bacillota</taxon>
        <taxon>Bacilli</taxon>
        <taxon>Lactobacillales</taxon>
        <taxon>Lactobacillaceae</taxon>
        <taxon>Apilactobacillus</taxon>
    </lineage>
</organism>
<name>A0ABP9ZG45_9LACO</name>
<dbReference type="Proteomes" id="UP001438112">
    <property type="component" value="Unassembled WGS sequence"/>
</dbReference>
<evidence type="ECO:0000256" key="4">
    <source>
        <dbReference type="ARBA" id="ARBA00022449"/>
    </source>
</evidence>
<keyword evidence="4" id="KW-0050">Antiport</keyword>
<keyword evidence="8" id="KW-0406">Ion transport</keyword>
<gene>
    <name evidence="13" type="ORF">AP20H10_01320</name>
</gene>
<evidence type="ECO:0000256" key="10">
    <source>
        <dbReference type="ARBA" id="ARBA00023201"/>
    </source>
</evidence>
<reference evidence="13 14" key="1">
    <citation type="submission" date="2024-03" db="EMBL/GenBank/DDBJ databases">
        <title>Inconsistent identification of Apilactobacillus kunkeei-related strains obtained by well-developed overall genome related indices.</title>
        <authorList>
            <person name="Maeno S."/>
            <person name="Endo A."/>
        </authorList>
    </citation>
    <scope>NUCLEOTIDE SEQUENCE [LARGE SCALE GENOMIC DNA]</scope>
    <source>
        <strain evidence="13 14">20H-10</strain>
    </source>
</reference>
<comment type="subcellular location">
    <subcellularLocation>
        <location evidence="1">Membrane</location>
        <topology evidence="1">Multi-pass membrane protein</topology>
    </subcellularLocation>
</comment>
<feature type="transmembrane region" description="Helical" evidence="11">
    <location>
        <begin position="114"/>
        <end position="132"/>
    </location>
</feature>
<keyword evidence="9 11" id="KW-0472">Membrane</keyword>
<feature type="transmembrane region" description="Helical" evidence="11">
    <location>
        <begin position="80"/>
        <end position="102"/>
    </location>
</feature>
<dbReference type="RefSeq" id="WP_353317271.1">
    <property type="nucleotide sequence ID" value="NZ_BAABVV010000017.1"/>
</dbReference>
<dbReference type="Gene3D" id="1.20.1530.20">
    <property type="match status" value="1"/>
</dbReference>
<dbReference type="InterPro" id="IPR038770">
    <property type="entry name" value="Na+/solute_symporter_sf"/>
</dbReference>
<comment type="caution">
    <text evidence="13">The sequence shown here is derived from an EMBL/GenBank/DDBJ whole genome shotgun (WGS) entry which is preliminary data.</text>
</comment>
<feature type="transmembrane region" description="Helical" evidence="11">
    <location>
        <begin position="220"/>
        <end position="248"/>
    </location>
</feature>
<evidence type="ECO:0000313" key="13">
    <source>
        <dbReference type="EMBL" id="GAA6113769.1"/>
    </source>
</evidence>
<accession>A0ABP9ZG45</accession>
<evidence type="ECO:0000256" key="2">
    <source>
        <dbReference type="ARBA" id="ARBA00005551"/>
    </source>
</evidence>
<comment type="similarity">
    <text evidence="2">Belongs to the monovalent cation:proton antiporter 2 (CPA2) transporter (TC 2.A.37) family.</text>
</comment>
<evidence type="ECO:0000259" key="12">
    <source>
        <dbReference type="Pfam" id="PF00999"/>
    </source>
</evidence>
<keyword evidence="3" id="KW-0813">Transport</keyword>
<keyword evidence="10" id="KW-0739">Sodium transport</keyword>
<keyword evidence="5 11" id="KW-0812">Transmembrane</keyword>
<feature type="transmembrane region" description="Helical" evidence="11">
    <location>
        <begin position="291"/>
        <end position="312"/>
    </location>
</feature>
<evidence type="ECO:0000313" key="14">
    <source>
        <dbReference type="Proteomes" id="UP001438112"/>
    </source>
</evidence>
<evidence type="ECO:0000256" key="6">
    <source>
        <dbReference type="ARBA" id="ARBA00022989"/>
    </source>
</evidence>
<feature type="transmembrane region" description="Helical" evidence="11">
    <location>
        <begin position="353"/>
        <end position="376"/>
    </location>
</feature>
<dbReference type="PANTHER" id="PTHR43562:SF3">
    <property type="entry name" value="SODIUM ION_PROTON EXCHANGER (EUROFUNG)"/>
    <property type="match status" value="1"/>
</dbReference>
<keyword evidence="14" id="KW-1185">Reference proteome</keyword>
<feature type="transmembrane region" description="Helical" evidence="11">
    <location>
        <begin position="179"/>
        <end position="200"/>
    </location>
</feature>
<feature type="transmembrane region" description="Helical" evidence="11">
    <location>
        <begin position="260"/>
        <end position="279"/>
    </location>
</feature>
<proteinExistence type="inferred from homology"/>